<accession>A0ABQ4EDW6</accession>
<evidence type="ECO:0000313" key="5">
    <source>
        <dbReference type="Proteomes" id="UP000646749"/>
    </source>
</evidence>
<feature type="transmembrane region" description="Helical" evidence="2">
    <location>
        <begin position="19"/>
        <end position="38"/>
    </location>
</feature>
<dbReference type="Pfam" id="PF03703">
    <property type="entry name" value="bPH_2"/>
    <property type="match status" value="3"/>
</dbReference>
<feature type="transmembrane region" description="Helical" evidence="2">
    <location>
        <begin position="236"/>
        <end position="256"/>
    </location>
</feature>
<keyword evidence="5" id="KW-1185">Reference proteome</keyword>
<name>A0ABQ4EDW6_9ACTN</name>
<feature type="domain" description="YdbS-like PH" evidence="3">
    <location>
        <begin position="265"/>
        <end position="330"/>
    </location>
</feature>
<dbReference type="RefSeq" id="WP_203871226.1">
    <property type="nucleotide sequence ID" value="NZ_BONW01000049.1"/>
</dbReference>
<keyword evidence="2" id="KW-1133">Transmembrane helix</keyword>
<evidence type="ECO:0000259" key="3">
    <source>
        <dbReference type="Pfam" id="PF03703"/>
    </source>
</evidence>
<feature type="domain" description="YdbS-like PH" evidence="3">
    <location>
        <begin position="65"/>
        <end position="143"/>
    </location>
</feature>
<dbReference type="PANTHER" id="PTHR34473:SF2">
    <property type="entry name" value="UPF0699 TRANSMEMBRANE PROTEIN YDBT"/>
    <property type="match status" value="1"/>
</dbReference>
<keyword evidence="2" id="KW-0812">Transmembrane</keyword>
<protein>
    <recommendedName>
        <fullName evidence="3">YdbS-like PH domain-containing protein</fullName>
    </recommendedName>
</protein>
<reference evidence="4 5" key="1">
    <citation type="submission" date="2021-01" db="EMBL/GenBank/DDBJ databases">
        <title>Whole genome shotgun sequence of Plantactinospora endophytica NBRC 110450.</title>
        <authorList>
            <person name="Komaki H."/>
            <person name="Tamura T."/>
        </authorList>
    </citation>
    <scope>NUCLEOTIDE SEQUENCE [LARGE SCALE GENOMIC DNA]</scope>
    <source>
        <strain evidence="4 5">NBRC 110450</strain>
    </source>
</reference>
<evidence type="ECO:0000256" key="2">
    <source>
        <dbReference type="SAM" id="Phobius"/>
    </source>
</evidence>
<feature type="domain" description="YdbS-like PH" evidence="3">
    <location>
        <begin position="383"/>
        <end position="449"/>
    </location>
</feature>
<dbReference type="EMBL" id="BONW01000049">
    <property type="protein sequence ID" value="GIG92901.1"/>
    <property type="molecule type" value="Genomic_DNA"/>
</dbReference>
<feature type="transmembrane region" description="Helical" evidence="2">
    <location>
        <begin position="206"/>
        <end position="230"/>
    </location>
</feature>
<keyword evidence="2" id="KW-0472">Membrane</keyword>
<organism evidence="4 5">
    <name type="scientific">Plantactinospora endophytica</name>
    <dbReference type="NCBI Taxonomy" id="673535"/>
    <lineage>
        <taxon>Bacteria</taxon>
        <taxon>Bacillati</taxon>
        <taxon>Actinomycetota</taxon>
        <taxon>Actinomycetes</taxon>
        <taxon>Micromonosporales</taxon>
        <taxon>Micromonosporaceae</taxon>
        <taxon>Plantactinospora</taxon>
    </lineage>
</organism>
<dbReference type="Proteomes" id="UP000646749">
    <property type="component" value="Unassembled WGS sequence"/>
</dbReference>
<proteinExistence type="predicted"/>
<dbReference type="InterPro" id="IPR005182">
    <property type="entry name" value="YdbS-like_PH"/>
</dbReference>
<feature type="transmembrane region" description="Helical" evidence="2">
    <location>
        <begin position="44"/>
        <end position="66"/>
    </location>
</feature>
<evidence type="ECO:0000313" key="4">
    <source>
        <dbReference type="EMBL" id="GIG92901.1"/>
    </source>
</evidence>
<comment type="caution">
    <text evidence="4">The sequence shown here is derived from an EMBL/GenBank/DDBJ whole genome shotgun (WGS) entry which is preliminary data.</text>
</comment>
<dbReference type="PIRSF" id="PIRSF026631">
    <property type="entry name" value="UCP026631"/>
    <property type="match status" value="1"/>
</dbReference>
<dbReference type="PANTHER" id="PTHR34473">
    <property type="entry name" value="UPF0699 TRANSMEMBRANE PROTEIN YDBS"/>
    <property type="match status" value="1"/>
</dbReference>
<gene>
    <name evidence="4" type="ORF">Pen02_78370</name>
</gene>
<feature type="region of interest" description="Disordered" evidence="1">
    <location>
        <begin position="158"/>
        <end position="180"/>
    </location>
</feature>
<evidence type="ECO:0000256" key="1">
    <source>
        <dbReference type="SAM" id="MobiDB-lite"/>
    </source>
</evidence>
<dbReference type="InterPro" id="IPR014529">
    <property type="entry name" value="UCP026631"/>
</dbReference>
<sequence length="464" mass="49540">MTPEDVAEPRQRLHPLSPLLHGAKSLVVIVAALSWSTLSRVGLGFFTLLVAVLLVGALALSVVSWYNTGYHVVGRELRIHEGLLWRRTRAIPLERLQSVEVVRPLLAQLSGLAELRLEVVGGGKTEAPLAYVTVADAVALRERLLTLAGRAPAAAPETLGAAPATGPVPPGQVGGPVPGQPGVPGLPGLAAPPAGRDLHAVSNRDLLVSQLLTPQAFLLPFGVAFVLVQFFTEGSWSFIAVASTLTAMAGVVLQPIRRVLDDWSFRLARDESALRVRHGLLETRAQTVPLDRLQAIGVTWPLLWRMKGWLRMRLSVAGLASGELDDRSHPDRLLPVGDLATAQMIMSEVLPGVAITGTLTPPPARARWVHPLARTALGAGLSARVFAVRSGLLTRELLVVPYARIQSVRVVQGPLQRRLRLATVYADTAGGPGAAARDRDLHEAWALAAELTARARAARVSGPR</sequence>